<evidence type="ECO:0000259" key="1">
    <source>
        <dbReference type="Pfam" id="PF01476"/>
    </source>
</evidence>
<proteinExistence type="predicted"/>
<keyword evidence="3" id="KW-1185">Reference proteome</keyword>
<dbReference type="InterPro" id="IPR018392">
    <property type="entry name" value="LysM"/>
</dbReference>
<dbReference type="Proteomes" id="UP000289166">
    <property type="component" value="Unassembled WGS sequence"/>
</dbReference>
<dbReference type="Pfam" id="PF01476">
    <property type="entry name" value="LysM"/>
    <property type="match status" value="1"/>
</dbReference>
<protein>
    <submittedName>
        <fullName evidence="2">LysM peptidoglycan-binding domain-containing protein</fullName>
    </submittedName>
</protein>
<dbReference type="AlphaFoldDB" id="A0A4Q0I2M7"/>
<reference evidence="3" key="1">
    <citation type="submission" date="2018-11" db="EMBL/GenBank/DDBJ databases">
        <title>Genome sequencing of a novel mesophilic and cellulolytic organism within the genus Hungateiclostridium.</title>
        <authorList>
            <person name="Rettenmaier R."/>
            <person name="Liebl W."/>
            <person name="Zverlov V."/>
        </authorList>
    </citation>
    <scope>NUCLEOTIDE SEQUENCE [LARGE SCALE GENOMIC DNA]</scope>
    <source>
        <strain evidence="3">N2K1</strain>
    </source>
</reference>
<dbReference type="CDD" id="cd00118">
    <property type="entry name" value="LysM"/>
    <property type="match status" value="1"/>
</dbReference>
<feature type="domain" description="LysM" evidence="1">
    <location>
        <begin position="45"/>
        <end position="92"/>
    </location>
</feature>
<dbReference type="SUPFAM" id="SSF54106">
    <property type="entry name" value="LysM domain"/>
    <property type="match status" value="1"/>
</dbReference>
<evidence type="ECO:0000313" key="3">
    <source>
        <dbReference type="Proteomes" id="UP000289166"/>
    </source>
</evidence>
<dbReference type="InterPro" id="IPR036779">
    <property type="entry name" value="LysM_dom_sf"/>
</dbReference>
<dbReference type="Gene3D" id="3.10.350.10">
    <property type="entry name" value="LysM domain"/>
    <property type="match status" value="1"/>
</dbReference>
<accession>A0A4Q0I2M7</accession>
<evidence type="ECO:0000313" key="2">
    <source>
        <dbReference type="EMBL" id="RXE58456.1"/>
    </source>
</evidence>
<organism evidence="2 3">
    <name type="scientific">Acetivibrio mesophilus</name>
    <dbReference type="NCBI Taxonomy" id="2487273"/>
    <lineage>
        <taxon>Bacteria</taxon>
        <taxon>Bacillati</taxon>
        <taxon>Bacillota</taxon>
        <taxon>Clostridia</taxon>
        <taxon>Eubacteriales</taxon>
        <taxon>Oscillospiraceae</taxon>
        <taxon>Acetivibrio</taxon>
    </lineage>
</organism>
<sequence>MKRKYILKNKKRFFTFILFMLMGLTAVISGATSTYGFREPSYKTITVRRGDTLWNIAEDYNKYGDIRKYIYDIMVLNDLEDCQIIEGMELRVIVE</sequence>
<name>A0A4Q0I2M7_9FIRM</name>
<dbReference type="EMBL" id="RLII01000018">
    <property type="protein sequence ID" value="RXE58456.1"/>
    <property type="molecule type" value="Genomic_DNA"/>
</dbReference>
<dbReference type="RefSeq" id="WP_069193706.1">
    <property type="nucleotide sequence ID" value="NZ_RLII01000018.1"/>
</dbReference>
<dbReference type="OrthoDB" id="1716479at2"/>
<comment type="caution">
    <text evidence="2">The sequence shown here is derived from an EMBL/GenBank/DDBJ whole genome shotgun (WGS) entry which is preliminary data.</text>
</comment>
<gene>
    <name evidence="2" type="ORF">EFD62_12405</name>
</gene>